<proteinExistence type="predicted"/>
<organism evidence="2 3">
    <name type="scientific">Colocasia esculenta</name>
    <name type="common">Wild taro</name>
    <name type="synonym">Arum esculentum</name>
    <dbReference type="NCBI Taxonomy" id="4460"/>
    <lineage>
        <taxon>Eukaryota</taxon>
        <taxon>Viridiplantae</taxon>
        <taxon>Streptophyta</taxon>
        <taxon>Embryophyta</taxon>
        <taxon>Tracheophyta</taxon>
        <taxon>Spermatophyta</taxon>
        <taxon>Magnoliopsida</taxon>
        <taxon>Liliopsida</taxon>
        <taxon>Araceae</taxon>
        <taxon>Aroideae</taxon>
        <taxon>Colocasieae</taxon>
        <taxon>Colocasia</taxon>
    </lineage>
</organism>
<evidence type="ECO:0000313" key="3">
    <source>
        <dbReference type="Proteomes" id="UP000652761"/>
    </source>
</evidence>
<keyword evidence="3" id="KW-1185">Reference proteome</keyword>
<dbReference type="EMBL" id="NMUH01000240">
    <property type="protein sequence ID" value="MQL75208.1"/>
    <property type="molecule type" value="Genomic_DNA"/>
</dbReference>
<evidence type="ECO:0000256" key="1">
    <source>
        <dbReference type="SAM" id="MobiDB-lite"/>
    </source>
</evidence>
<feature type="region of interest" description="Disordered" evidence="1">
    <location>
        <begin position="28"/>
        <end position="48"/>
    </location>
</feature>
<dbReference type="AlphaFoldDB" id="A0A843TUJ8"/>
<sequence length="148" mass="15795">MALGTRRYPNAGIVLGTLKLLQRGRGALGKGHRSSAKPHNPGYLSQSGDLPGVRANYPDTFFNYSSPLSLVFFQLRPLTVDFFLCLLPASASSSSPVGIPSYSSSLLLLSAQEEESERLSTPVPLLPLSLFLHAANSTSSPAPHSSLR</sequence>
<name>A0A843TUJ8_COLES</name>
<reference evidence="2" key="1">
    <citation type="submission" date="2017-07" db="EMBL/GenBank/DDBJ databases">
        <title>Taro Niue Genome Assembly and Annotation.</title>
        <authorList>
            <person name="Atibalentja N."/>
            <person name="Keating K."/>
            <person name="Fields C.J."/>
        </authorList>
    </citation>
    <scope>NUCLEOTIDE SEQUENCE</scope>
    <source>
        <strain evidence="2">Niue_2</strain>
        <tissue evidence="2">Leaf</tissue>
    </source>
</reference>
<protein>
    <submittedName>
        <fullName evidence="2">Uncharacterized protein</fullName>
    </submittedName>
</protein>
<evidence type="ECO:0000313" key="2">
    <source>
        <dbReference type="EMBL" id="MQL75208.1"/>
    </source>
</evidence>
<dbReference type="Proteomes" id="UP000652761">
    <property type="component" value="Unassembled WGS sequence"/>
</dbReference>
<accession>A0A843TUJ8</accession>
<comment type="caution">
    <text evidence="2">The sequence shown here is derived from an EMBL/GenBank/DDBJ whole genome shotgun (WGS) entry which is preliminary data.</text>
</comment>
<gene>
    <name evidence="2" type="ORF">Taro_007557</name>
</gene>